<feature type="domain" description="IDEAL" evidence="1">
    <location>
        <begin position="136"/>
        <end position="168"/>
    </location>
</feature>
<protein>
    <submittedName>
        <fullName evidence="2">Uncharacterized protein YpiB (UPF0302 family)</fullName>
    </submittedName>
</protein>
<organism evidence="2 3">
    <name type="scientific">Salsuginibacillus halophilus</name>
    <dbReference type="NCBI Taxonomy" id="517424"/>
    <lineage>
        <taxon>Bacteria</taxon>
        <taxon>Bacillati</taxon>
        <taxon>Bacillota</taxon>
        <taxon>Bacilli</taxon>
        <taxon>Bacillales</taxon>
        <taxon>Bacillaceae</taxon>
        <taxon>Salsuginibacillus</taxon>
    </lineage>
</organism>
<gene>
    <name evidence="2" type="ORF">B0H94_103120</name>
</gene>
<dbReference type="OrthoDB" id="2155814at2"/>
<dbReference type="Pfam" id="PF08858">
    <property type="entry name" value="IDEAL"/>
    <property type="match status" value="1"/>
</dbReference>
<reference evidence="2 3" key="1">
    <citation type="submission" date="2018-03" db="EMBL/GenBank/DDBJ databases">
        <title>Genomic Encyclopedia of Type Strains, Phase III (KMG-III): the genomes of soil and plant-associated and newly described type strains.</title>
        <authorList>
            <person name="Whitman W."/>
        </authorList>
    </citation>
    <scope>NUCLEOTIDE SEQUENCE [LARGE SCALE GENOMIC DNA]</scope>
    <source>
        <strain evidence="2 3">CGMCC 1.07653</strain>
    </source>
</reference>
<dbReference type="InterPro" id="IPR027393">
    <property type="entry name" value="Virus_scaffolding_prot_C"/>
</dbReference>
<dbReference type="Gene3D" id="4.10.810.10">
    <property type="entry name" value="Virus Scaffolding Protein, Chain A"/>
    <property type="match status" value="1"/>
</dbReference>
<dbReference type="PIRSF" id="PIRSF007165">
    <property type="entry name" value="UCP007165"/>
    <property type="match status" value="1"/>
</dbReference>
<evidence type="ECO:0000313" key="3">
    <source>
        <dbReference type="Proteomes" id="UP000242310"/>
    </source>
</evidence>
<keyword evidence="3" id="KW-1185">Reference proteome</keyword>
<dbReference type="AlphaFoldDB" id="A0A2P8HWF1"/>
<accession>A0A2P8HWF1</accession>
<name>A0A2P8HWF1_9BACI</name>
<evidence type="ECO:0000259" key="1">
    <source>
        <dbReference type="SMART" id="SM00914"/>
    </source>
</evidence>
<dbReference type="RefSeq" id="WP_106587835.1">
    <property type="nucleotide sequence ID" value="NZ_PYAV01000003.1"/>
</dbReference>
<dbReference type="InterPro" id="IPR014963">
    <property type="entry name" value="UPF0302_N"/>
</dbReference>
<dbReference type="Pfam" id="PF08864">
    <property type="entry name" value="UPF0302"/>
    <property type="match status" value="1"/>
</dbReference>
<comment type="caution">
    <text evidence="2">The sequence shown here is derived from an EMBL/GenBank/DDBJ whole genome shotgun (WGS) entry which is preliminary data.</text>
</comment>
<evidence type="ECO:0000313" key="2">
    <source>
        <dbReference type="EMBL" id="PSL50508.1"/>
    </source>
</evidence>
<dbReference type="InterPro" id="IPR011188">
    <property type="entry name" value="UPF0302"/>
</dbReference>
<dbReference type="Proteomes" id="UP000242310">
    <property type="component" value="Unassembled WGS sequence"/>
</dbReference>
<dbReference type="InterPro" id="IPR014957">
    <property type="entry name" value="IDEAL_dom"/>
</dbReference>
<dbReference type="Gene3D" id="3.40.1530.30">
    <property type="entry name" value="Uncharacterised family UPF0302, N-terminal domain"/>
    <property type="match status" value="1"/>
</dbReference>
<dbReference type="EMBL" id="PYAV01000003">
    <property type="protein sequence ID" value="PSL50508.1"/>
    <property type="molecule type" value="Genomic_DNA"/>
</dbReference>
<sequence>MASVIEREEKRKFIEWLLAYNILQDRRITWLLQYMAAHNTLLEEVRFVPDAREAPRLLRLNDAECHVYFQEGLTVAHDAEACYHRLQARPEFPLYIELQAADLFELEAYQTILEGNPYHPERRYLQQGAEAVAAWSLYEKEVKRLKTAIDEALDAGDQSRFERLSSEWQALNKNFNKEWKS</sequence>
<dbReference type="InterPro" id="IPR038091">
    <property type="entry name" value="UPF0302_N_sf"/>
</dbReference>
<dbReference type="SMART" id="SM00914">
    <property type="entry name" value="IDEAL"/>
    <property type="match status" value="1"/>
</dbReference>
<proteinExistence type="predicted"/>